<name>A0AAX6DMY5_IRIPA</name>
<proteinExistence type="predicted"/>
<organism evidence="1 2">
    <name type="scientific">Iris pallida</name>
    <name type="common">Sweet iris</name>
    <dbReference type="NCBI Taxonomy" id="29817"/>
    <lineage>
        <taxon>Eukaryota</taxon>
        <taxon>Viridiplantae</taxon>
        <taxon>Streptophyta</taxon>
        <taxon>Embryophyta</taxon>
        <taxon>Tracheophyta</taxon>
        <taxon>Spermatophyta</taxon>
        <taxon>Magnoliopsida</taxon>
        <taxon>Liliopsida</taxon>
        <taxon>Asparagales</taxon>
        <taxon>Iridaceae</taxon>
        <taxon>Iridoideae</taxon>
        <taxon>Irideae</taxon>
        <taxon>Iris</taxon>
    </lineage>
</organism>
<reference evidence="1" key="1">
    <citation type="journal article" date="2023" name="GigaByte">
        <title>Genome assembly of the bearded iris, Iris pallida Lam.</title>
        <authorList>
            <person name="Bruccoleri R.E."/>
            <person name="Oakeley E.J."/>
            <person name="Faust A.M.E."/>
            <person name="Altorfer M."/>
            <person name="Dessus-Babus S."/>
            <person name="Burckhardt D."/>
            <person name="Oertli M."/>
            <person name="Naumann U."/>
            <person name="Petersen F."/>
            <person name="Wong J."/>
        </authorList>
    </citation>
    <scope>NUCLEOTIDE SEQUENCE</scope>
    <source>
        <strain evidence="1">GSM-AAB239-AS_SAM_17_03QT</strain>
    </source>
</reference>
<dbReference type="AlphaFoldDB" id="A0AAX6DMY5"/>
<comment type="caution">
    <text evidence="1">The sequence shown here is derived from an EMBL/GenBank/DDBJ whole genome shotgun (WGS) entry which is preliminary data.</text>
</comment>
<evidence type="ECO:0000313" key="1">
    <source>
        <dbReference type="EMBL" id="KAJ6793150.1"/>
    </source>
</evidence>
<keyword evidence="2" id="KW-1185">Reference proteome</keyword>
<sequence>MFVSVSFGAVRVRDLVPFVSHSCVQVRVSVACLGYDGLWQPGSSLTDFGRAFSLVFLEELVVYLFFNKALLYN</sequence>
<dbReference type="EMBL" id="JANAVB010043217">
    <property type="protein sequence ID" value="KAJ6793150.1"/>
    <property type="molecule type" value="Genomic_DNA"/>
</dbReference>
<evidence type="ECO:0000313" key="2">
    <source>
        <dbReference type="Proteomes" id="UP001140949"/>
    </source>
</evidence>
<reference evidence="1" key="2">
    <citation type="submission" date="2023-04" db="EMBL/GenBank/DDBJ databases">
        <authorList>
            <person name="Bruccoleri R.E."/>
            <person name="Oakeley E.J."/>
            <person name="Faust A.-M."/>
            <person name="Dessus-Babus S."/>
            <person name="Altorfer M."/>
            <person name="Burckhardt D."/>
            <person name="Oertli M."/>
            <person name="Naumann U."/>
            <person name="Petersen F."/>
            <person name="Wong J."/>
        </authorList>
    </citation>
    <scope>NUCLEOTIDE SEQUENCE</scope>
    <source>
        <strain evidence="1">GSM-AAB239-AS_SAM_17_03QT</strain>
        <tissue evidence="1">Leaf</tissue>
    </source>
</reference>
<accession>A0AAX6DMY5</accession>
<dbReference type="Proteomes" id="UP001140949">
    <property type="component" value="Unassembled WGS sequence"/>
</dbReference>
<gene>
    <name evidence="1" type="ORF">M6B38_112820</name>
</gene>
<protein>
    <submittedName>
        <fullName evidence="1">Uncharacterized protein</fullName>
    </submittedName>
</protein>